<evidence type="ECO:0000259" key="2">
    <source>
        <dbReference type="Pfam" id="PF13472"/>
    </source>
</evidence>
<dbReference type="InterPro" id="IPR053140">
    <property type="entry name" value="GDSL_Rv0518-like"/>
</dbReference>
<feature type="domain" description="SGNH hydrolase-type esterase" evidence="2">
    <location>
        <begin position="306"/>
        <end position="486"/>
    </location>
</feature>
<dbReference type="InterPro" id="IPR036514">
    <property type="entry name" value="SGNH_hydro_sf"/>
</dbReference>
<reference evidence="3 4" key="1">
    <citation type="submission" date="2019-02" db="EMBL/GenBank/DDBJ databases">
        <title>Draft genome sequences of novel Actinobacteria.</title>
        <authorList>
            <person name="Sahin N."/>
            <person name="Ay H."/>
            <person name="Saygin H."/>
        </authorList>
    </citation>
    <scope>NUCLEOTIDE SEQUENCE [LARGE SCALE GENOMIC DNA]</scope>
    <source>
        <strain evidence="3 4">16K104</strain>
    </source>
</reference>
<evidence type="ECO:0000313" key="3">
    <source>
        <dbReference type="EMBL" id="TDD18888.1"/>
    </source>
</evidence>
<dbReference type="CDD" id="cd01830">
    <property type="entry name" value="XynE_like"/>
    <property type="match status" value="2"/>
</dbReference>
<dbReference type="PANTHER" id="PTHR43784">
    <property type="entry name" value="GDSL-LIKE LIPASE/ACYLHYDROLASE, PUTATIVE (AFU_ORTHOLOGUE AFUA_2G00820)-RELATED"/>
    <property type="match status" value="1"/>
</dbReference>
<evidence type="ECO:0000256" key="1">
    <source>
        <dbReference type="SAM" id="Phobius"/>
    </source>
</evidence>
<dbReference type="Pfam" id="PF13472">
    <property type="entry name" value="Lipase_GDSL_2"/>
    <property type="match status" value="2"/>
</dbReference>
<keyword evidence="3" id="KW-0378">Hydrolase</keyword>
<feature type="transmembrane region" description="Helical" evidence="1">
    <location>
        <begin position="95"/>
        <end position="115"/>
    </location>
</feature>
<dbReference type="Gene3D" id="3.40.50.1110">
    <property type="entry name" value="SGNH hydrolase"/>
    <property type="match status" value="2"/>
</dbReference>
<protein>
    <submittedName>
        <fullName evidence="3">SGNH/GDSL hydrolase family protein</fullName>
    </submittedName>
</protein>
<comment type="caution">
    <text evidence="3">The sequence shown here is derived from an EMBL/GenBank/DDBJ whole genome shotgun (WGS) entry which is preliminary data.</text>
</comment>
<name>A0A4R4WI68_9ACTN</name>
<keyword evidence="1" id="KW-1133">Transmembrane helix</keyword>
<evidence type="ECO:0000313" key="4">
    <source>
        <dbReference type="Proteomes" id="UP000295172"/>
    </source>
</evidence>
<sequence>MMPPIMQGCRRAADPAESFLPLFFRSGQTNCSSAPEAVSALPPPAWTDSSPVISALQFRELAAKRNRGIMNPPHNSRRGARDAWSARAHRTRWRVLILVASLAVALSVVPLGLSVTPASAVESPRVDKTIGTWGAAPVSAAPTEANRVNNQTLRQIVHISTGGEWVRVKLSNRYGSAPLVVEKAHVAVRDVVDQIRAESGGQLTFGGRSSFTIPAFSELYSDWLPFETPDLADLAIDLYVPGDTLASPSPITLHNARPAGQVLSYLAAGNQAGAAEFATAANRTMWYFLTGVDVGVTRAVGGTVVAFGDSITDGSQSTLDANGRWPDYFARRLIGEPSVQPTGVVNMGIGGNRVLTGGTGENALARFGRDALVATGASHVVVLEGINDISGGATAARIIEGHRQLIKWAHNRGLTIYGGTLTAYANAPDAREAERQALNSWIRTSGEYDGVIDFDAALRDPANPRRMLAVYDSGDTLHPNSAGYEAMANAIDLDLFKHSSLTTPTLDESDLQAVATWGAPMVSATPSATNRINNQTLRQIARISNGGDRFRVRLSNRWGTVPLVIESASMALRSSDAQLVAGSGRQLTISGSQRFTLPPGAEVLSDWVDLSAPDLADVAIDLYVPTDTLAASSPLTVRNGALQTTYLSASGDHVGATAFPVASTRLQWNFLAGVDVSRQGPTSTVVAFGDSITEGLRSTANTNRRWPDVLARRLMELPAARQMGVANLGISGNRVWVGGGATNPSALARLDQDVLIRSGATHVIVLLGINDISGGATEQDVIGALRQVITRAHARGLKIYGGTLTPFGNAPDLREERRLAVNEWIRTSGEFDAVVDFDAALRDPANPRRMLPAYDSGDSLHPSDAGYEAMGNAIPLNLFQVAAGSANAWSAVKPAA</sequence>
<keyword evidence="4" id="KW-1185">Reference proteome</keyword>
<dbReference type="SUPFAM" id="SSF52266">
    <property type="entry name" value="SGNH hydrolase"/>
    <property type="match status" value="2"/>
</dbReference>
<dbReference type="GO" id="GO:0016787">
    <property type="term" value="F:hydrolase activity"/>
    <property type="evidence" value="ECO:0007669"/>
    <property type="project" value="UniProtKB-KW"/>
</dbReference>
<dbReference type="Proteomes" id="UP000295172">
    <property type="component" value="Unassembled WGS sequence"/>
</dbReference>
<keyword evidence="1" id="KW-0812">Transmembrane</keyword>
<organism evidence="3 4">
    <name type="scientific">Kribbella turkmenica</name>
    <dbReference type="NCBI Taxonomy" id="2530375"/>
    <lineage>
        <taxon>Bacteria</taxon>
        <taxon>Bacillati</taxon>
        <taxon>Actinomycetota</taxon>
        <taxon>Actinomycetes</taxon>
        <taxon>Propionibacteriales</taxon>
        <taxon>Kribbellaceae</taxon>
        <taxon>Kribbella</taxon>
    </lineage>
</organism>
<feature type="domain" description="SGNH hydrolase-type esterase" evidence="2">
    <location>
        <begin position="687"/>
        <end position="869"/>
    </location>
</feature>
<proteinExistence type="predicted"/>
<dbReference type="PANTHER" id="PTHR43784:SF2">
    <property type="entry name" value="GDSL-LIKE LIPASE_ACYLHYDROLASE, PUTATIVE (AFU_ORTHOLOGUE AFUA_2G00820)-RELATED"/>
    <property type="match status" value="1"/>
</dbReference>
<dbReference type="AlphaFoldDB" id="A0A4R4WI68"/>
<keyword evidence="1" id="KW-0472">Membrane</keyword>
<dbReference type="EMBL" id="SMKR01000125">
    <property type="protein sequence ID" value="TDD18888.1"/>
    <property type="molecule type" value="Genomic_DNA"/>
</dbReference>
<dbReference type="InterPro" id="IPR013830">
    <property type="entry name" value="SGNH_hydro"/>
</dbReference>
<dbReference type="OrthoDB" id="1828825at2"/>
<accession>A0A4R4WI68</accession>
<gene>
    <name evidence="3" type="ORF">E1218_25125</name>
</gene>